<dbReference type="InterPro" id="IPR057214">
    <property type="entry name" value="DUF7892"/>
</dbReference>
<evidence type="ECO:0000313" key="4">
    <source>
        <dbReference type="Proteomes" id="UP001161757"/>
    </source>
</evidence>
<feature type="region of interest" description="Disordered" evidence="1">
    <location>
        <begin position="1105"/>
        <end position="1188"/>
    </location>
</feature>
<dbReference type="Proteomes" id="UP001161757">
    <property type="component" value="Unassembled WGS sequence"/>
</dbReference>
<feature type="region of interest" description="Disordered" evidence="1">
    <location>
        <begin position="1343"/>
        <end position="1373"/>
    </location>
</feature>
<dbReference type="CDD" id="cd09917">
    <property type="entry name" value="F-box_SF"/>
    <property type="match status" value="1"/>
</dbReference>
<dbReference type="Pfam" id="PF25422">
    <property type="entry name" value="DUF7892"/>
    <property type="match status" value="1"/>
</dbReference>
<sequence>MASGGEREGEEMMTREKRPWSPESPSRSQDGRHHANLTSGIAQNTTYIDEFSSKRPRLAAMTPNRSIAAQAATSLRRARPQLQDLPAEILQHIFSFVDPVSLGRLIRVNRSFRSLLDPTVPLPQPSGQAKRLRLRSQNLIWTISRNTYIQGFPRPVDGMTELDTWRLALSQVCQYCGAKVRGQDLSPPEPSPWRCGPGLEGVCPIWPFHVRSCGRCLKARLVREIDLLVSSSSALSPGLPFAIFTADLHYVPSIFLRNTSPPLGVQLTKFFFKPQLEELERERDDIQGFGTAVLEEWYKGLEARGREQNAIAARFELWAVQGGFRKPFAVARRGLSKIELPGGMSVDQEESAFQRQHVRQDKFSSLFAGDRPGSASKGDGILHGILSADLRAVNVGPSEAWHGDAHSSVDIEITPTADPVRHIPRQRVERSLKEAEQAKAERRKEIERRCMALNPPIMPSTLNYMDAFKAAIMISQPLNKRAWETLKPRLLAQRLEAEHKEMVPFGARLEEHHDSQANKRLESELKVASRDKIRKYAQEFIHQTWSDGRGVTKATASKFAAEVLCHVRQRFAEVIAREDRMLAMKGTAFPQDAESQACRILRLEDMKWAFEEFVKPHTERFGKDIFLCRVCDTNQKLFSFEAVIQHYAAKHTSALSNGNTVVYWKALWPVDPPFDPSPNIPWVQEGLHIGGQNTTPSSHGLPTYPDAAAYRAQEEDVAAGAHEFWQRLHGIWDLPDPVRLYVVIQHISSRFLKKFHHELSFSLFREAVTRHPELHFLRELSLRCKICFEAVTAVPESVTAHDAGRYSLPELLTHFQLAHFDSDEARRQTQTSLRLDWKREMIALPSRAAIQALRHSPGINQNKLQVISEAFPDYFPASMPYVGALLPLLDPTRPSLVSEDSFFSKHNEPVKGRGAIRKFGAGSHVTSSEGSAIAAEDEYDPHRPALIFRQPYPPDPRHGIKFIPRGDERPRVLSSYYQEPPASREYYYREVDRGSSWDVHSRDGPLSGGSMVYSHDEESSRFSYVEPYNRNSDTTLDGVVVGRPGSRDVGRWPAPLGADTGSPRARPVSKIRADSDDLESRAAAEFLDSFNAVAIDYSAGPDVHVPAARPRRNEQTRSDLAHLQPTVLYSQDARHPFRPGSRVSEHRSPPYQGHIQSLPMRQGGRDTADDDHYRSHSATRSGLLGQEPLRTPQVTMVAGGEHRSILPERPERSQVERTTNVMRDREVTANPRYEPRYYPVESDFLLDGRRYEMVGDIPAETYARPLDTTTREYEQHRNLQGQGYGREVEERYWYQEPSHADYLRRGPRYYVDARHEHMPQAPLETDDEFAGYDDRYAIEDRQVPRRRIRATAADDHPELTYDPFAQPRPYAPR</sequence>
<feature type="compositionally biased region" description="Basic and acidic residues" evidence="1">
    <location>
        <begin position="1111"/>
        <end position="1120"/>
    </location>
</feature>
<dbReference type="InterPro" id="IPR036047">
    <property type="entry name" value="F-box-like_dom_sf"/>
</dbReference>
<proteinExistence type="predicted"/>
<evidence type="ECO:0000259" key="2">
    <source>
        <dbReference type="PROSITE" id="PS50181"/>
    </source>
</evidence>
<feature type="compositionally biased region" description="Basic and acidic residues" evidence="1">
    <location>
        <begin position="1163"/>
        <end position="1174"/>
    </location>
</feature>
<dbReference type="SMART" id="SM00256">
    <property type="entry name" value="FBOX"/>
    <property type="match status" value="1"/>
</dbReference>
<evidence type="ECO:0000313" key="3">
    <source>
        <dbReference type="EMBL" id="KAJ8994091.1"/>
    </source>
</evidence>
<feature type="region of interest" description="Disordered" evidence="1">
    <location>
        <begin position="1"/>
        <end position="41"/>
    </location>
</feature>
<accession>A0AAN6F170</accession>
<organism evidence="3 4">
    <name type="scientific">Exophiala dermatitidis</name>
    <name type="common">Black yeast-like fungus</name>
    <name type="synonym">Wangiella dermatitidis</name>
    <dbReference type="NCBI Taxonomy" id="5970"/>
    <lineage>
        <taxon>Eukaryota</taxon>
        <taxon>Fungi</taxon>
        <taxon>Dikarya</taxon>
        <taxon>Ascomycota</taxon>
        <taxon>Pezizomycotina</taxon>
        <taxon>Eurotiomycetes</taxon>
        <taxon>Chaetothyriomycetidae</taxon>
        <taxon>Chaetothyriales</taxon>
        <taxon>Herpotrichiellaceae</taxon>
        <taxon>Exophiala</taxon>
    </lineage>
</organism>
<dbReference type="Gene3D" id="1.20.1280.50">
    <property type="match status" value="1"/>
</dbReference>
<dbReference type="EMBL" id="JAJGCB010000003">
    <property type="protein sequence ID" value="KAJ8994091.1"/>
    <property type="molecule type" value="Genomic_DNA"/>
</dbReference>
<dbReference type="SUPFAM" id="SSF81383">
    <property type="entry name" value="F-box domain"/>
    <property type="match status" value="1"/>
</dbReference>
<dbReference type="InterPro" id="IPR001810">
    <property type="entry name" value="F-box_dom"/>
</dbReference>
<dbReference type="PROSITE" id="PS50181">
    <property type="entry name" value="FBOX"/>
    <property type="match status" value="1"/>
</dbReference>
<feature type="region of interest" description="Disordered" evidence="1">
    <location>
        <begin position="1044"/>
        <end position="1073"/>
    </location>
</feature>
<gene>
    <name evidence="3" type="ORF">HRR80_002586</name>
</gene>
<name>A0AAN6F170_EXODE</name>
<comment type="caution">
    <text evidence="3">The sequence shown here is derived from an EMBL/GenBank/DDBJ whole genome shotgun (WGS) entry which is preliminary data.</text>
</comment>
<feature type="compositionally biased region" description="Basic and acidic residues" evidence="1">
    <location>
        <begin position="1"/>
        <end position="20"/>
    </location>
</feature>
<feature type="domain" description="F-box" evidence="2">
    <location>
        <begin position="79"/>
        <end position="117"/>
    </location>
</feature>
<reference evidence="3" key="1">
    <citation type="submission" date="2023-01" db="EMBL/GenBank/DDBJ databases">
        <title>Exophiala dermititidis isolated from Cystic Fibrosis Patient.</title>
        <authorList>
            <person name="Kurbessoian T."/>
            <person name="Crocker A."/>
            <person name="Murante D."/>
            <person name="Hogan D.A."/>
            <person name="Stajich J.E."/>
        </authorList>
    </citation>
    <scope>NUCLEOTIDE SEQUENCE</scope>
    <source>
        <strain evidence="3">Ex8</strain>
    </source>
</reference>
<dbReference type="Pfam" id="PF12937">
    <property type="entry name" value="F-box-like"/>
    <property type="match status" value="1"/>
</dbReference>
<protein>
    <recommendedName>
        <fullName evidence="2">F-box domain-containing protein</fullName>
    </recommendedName>
</protein>
<evidence type="ECO:0000256" key="1">
    <source>
        <dbReference type="SAM" id="MobiDB-lite"/>
    </source>
</evidence>